<gene>
    <name evidence="1" type="ORF">V2E26_01935</name>
</gene>
<evidence type="ECO:0008006" key="3">
    <source>
        <dbReference type="Google" id="ProtNLM"/>
    </source>
</evidence>
<proteinExistence type="predicted"/>
<sequence length="300" mass="32643">MANLLEKVVAQAYESESNFTDLKLSDLHNAEILKNFVSKSLIMEASRDVTLSKQDMTSAWFSDLLGGTKRKKTKLGTGDFDKFSISAPIKVDWEEPYVYAEGLPAYAKDNFPATVAQKLNAFLEQDSKDFERAGFAKLEAAAKANQTFRPIELNVDKTSGEDLFKIVVGAADAITQLVDKKHGIDLVEPEKIIIFAKPNILSKINGFAIRGDHATEGLKQGAYSIGTLGGYTIVPCPFLKETSVTITTTNSMVNARKIIAASAGKIDNLSSDLGAYLETTGLSEVIKKMIPTAIIHKSTL</sequence>
<dbReference type="EMBL" id="CP143578">
    <property type="protein sequence ID" value="WVN21155.1"/>
    <property type="molecule type" value="Genomic_DNA"/>
</dbReference>
<organism evidence="1 2">
    <name type="scientific">Metamycoplasma gateae</name>
    <dbReference type="NCBI Taxonomy" id="35769"/>
    <lineage>
        <taxon>Bacteria</taxon>
        <taxon>Bacillati</taxon>
        <taxon>Mycoplasmatota</taxon>
        <taxon>Mycoplasmoidales</taxon>
        <taxon>Metamycoplasmataceae</taxon>
        <taxon>Metamycoplasma</taxon>
    </lineage>
</organism>
<dbReference type="RefSeq" id="WP_330463188.1">
    <property type="nucleotide sequence ID" value="NZ_CP143578.1"/>
</dbReference>
<keyword evidence="2" id="KW-1185">Reference proteome</keyword>
<dbReference type="Proteomes" id="UP001431935">
    <property type="component" value="Chromosome"/>
</dbReference>
<reference evidence="1" key="1">
    <citation type="submission" date="2024-01" db="EMBL/GenBank/DDBJ databases">
        <title>Complete genome sequence of Mycoplasma gateae strain 3700.</title>
        <authorList>
            <person name="Spergser J."/>
        </authorList>
    </citation>
    <scope>NUCLEOTIDE SEQUENCE [LARGE SCALE GENOMIC DNA]</scope>
    <source>
        <strain evidence="1">3700</strain>
    </source>
</reference>
<evidence type="ECO:0000313" key="1">
    <source>
        <dbReference type="EMBL" id="WVN21155.1"/>
    </source>
</evidence>
<accession>A0ABZ2AHZ8</accession>
<protein>
    <recommendedName>
        <fullName evidence="3">Phage major capsid protein</fullName>
    </recommendedName>
</protein>
<evidence type="ECO:0000313" key="2">
    <source>
        <dbReference type="Proteomes" id="UP001431935"/>
    </source>
</evidence>
<name>A0ABZ2AHZ8_9BACT</name>